<dbReference type="Proteomes" id="UP001595478">
    <property type="component" value="Unassembled WGS sequence"/>
</dbReference>
<comment type="caution">
    <text evidence="6">The sequence shown here is derived from an EMBL/GenBank/DDBJ whole genome shotgun (WGS) entry which is preliminary data.</text>
</comment>
<dbReference type="InterPro" id="IPR039255">
    <property type="entry name" value="YceD_bac"/>
</dbReference>
<evidence type="ECO:0000256" key="5">
    <source>
        <dbReference type="ARBA" id="ARBA00031841"/>
    </source>
</evidence>
<evidence type="ECO:0000256" key="2">
    <source>
        <dbReference type="ARBA" id="ARBA00010740"/>
    </source>
</evidence>
<evidence type="ECO:0000313" key="6">
    <source>
        <dbReference type="EMBL" id="MFC3121595.1"/>
    </source>
</evidence>
<reference evidence="7" key="1">
    <citation type="journal article" date="2019" name="Int. J. Syst. Evol. Microbiol.">
        <title>The Global Catalogue of Microorganisms (GCM) 10K type strain sequencing project: providing services to taxonomists for standard genome sequencing and annotation.</title>
        <authorList>
            <consortium name="The Broad Institute Genomics Platform"/>
            <consortium name="The Broad Institute Genome Sequencing Center for Infectious Disease"/>
            <person name="Wu L."/>
            <person name="Ma J."/>
        </authorList>
    </citation>
    <scope>NUCLEOTIDE SEQUENCE [LARGE SCALE GENOMIC DNA]</scope>
    <source>
        <strain evidence="7">KCTC 52473</strain>
    </source>
</reference>
<evidence type="ECO:0000256" key="4">
    <source>
        <dbReference type="ARBA" id="ARBA00022517"/>
    </source>
</evidence>
<accession>A0ABV7FR15</accession>
<dbReference type="RefSeq" id="WP_376919733.1">
    <property type="nucleotide sequence ID" value="NZ_JBHRSW010000014.1"/>
</dbReference>
<dbReference type="NCBIfam" id="NF008395">
    <property type="entry name" value="PRK11193.1"/>
    <property type="match status" value="1"/>
</dbReference>
<comment type="function">
    <text evidence="1">Plays a role in synthesis, processing and/or stability of 23S rRNA.</text>
</comment>
<protein>
    <recommendedName>
        <fullName evidence="3">Large ribosomal RNA subunit accumulation protein YceD</fullName>
    </recommendedName>
    <alternativeName>
        <fullName evidence="5">23S rRNA accumulation protein YceD</fullName>
    </alternativeName>
</protein>
<dbReference type="PANTHER" id="PTHR38099">
    <property type="entry name" value="LARGE RIBOSOMAL RNA SUBUNIT ACCUMULATION PROTEIN YCED"/>
    <property type="match status" value="1"/>
</dbReference>
<dbReference type="PANTHER" id="PTHR38099:SF1">
    <property type="entry name" value="LARGE RIBOSOMAL RNA SUBUNIT ACCUMULATION PROTEIN YCED"/>
    <property type="match status" value="1"/>
</dbReference>
<evidence type="ECO:0000256" key="3">
    <source>
        <dbReference type="ARBA" id="ARBA00015716"/>
    </source>
</evidence>
<comment type="similarity">
    <text evidence="2">Belongs to the DUF177 domain family.</text>
</comment>
<keyword evidence="7" id="KW-1185">Reference proteome</keyword>
<dbReference type="Pfam" id="PF02620">
    <property type="entry name" value="YceD"/>
    <property type="match status" value="1"/>
</dbReference>
<organism evidence="6 7">
    <name type="scientific">Agaribacter flavus</name>
    <dbReference type="NCBI Taxonomy" id="1902781"/>
    <lineage>
        <taxon>Bacteria</taxon>
        <taxon>Pseudomonadati</taxon>
        <taxon>Pseudomonadota</taxon>
        <taxon>Gammaproteobacteria</taxon>
        <taxon>Alteromonadales</taxon>
        <taxon>Alteromonadaceae</taxon>
        <taxon>Agaribacter</taxon>
    </lineage>
</organism>
<evidence type="ECO:0000313" key="7">
    <source>
        <dbReference type="Proteomes" id="UP001595478"/>
    </source>
</evidence>
<evidence type="ECO:0000256" key="1">
    <source>
        <dbReference type="ARBA" id="ARBA00002868"/>
    </source>
</evidence>
<gene>
    <name evidence="6" type="primary">yceD</name>
    <name evidence="6" type="ORF">ACFOHL_08165</name>
</gene>
<dbReference type="EMBL" id="JBHRSW010000014">
    <property type="protein sequence ID" value="MFC3121595.1"/>
    <property type="molecule type" value="Genomic_DNA"/>
</dbReference>
<name>A0ABV7FR15_9ALTE</name>
<sequence>MSNVKLPITIDPVKSAQKRASYKGIYQASVMQRLSEAVENILTDVAVDVEFAKDAQSLTYIQGGSRVETSLICQRCNESFSLEISTEFCFSPVQGTEQADALPDVYEPIEVNDHGEIDLLQLVEDELILSLPIVALHAEEDCKQKADDMQFGKIDTDVERENPFAVLKELKRD</sequence>
<proteinExistence type="inferred from homology"/>
<keyword evidence="4" id="KW-0690">Ribosome biogenesis</keyword>
<dbReference type="InterPro" id="IPR003772">
    <property type="entry name" value="YceD"/>
</dbReference>